<evidence type="ECO:0000256" key="1">
    <source>
        <dbReference type="SAM" id="MobiDB-lite"/>
    </source>
</evidence>
<reference evidence="2" key="2">
    <citation type="submission" date="2020-06" db="EMBL/GenBank/DDBJ databases">
        <authorList>
            <person name="Sheffer M."/>
        </authorList>
    </citation>
    <scope>NUCLEOTIDE SEQUENCE</scope>
</reference>
<evidence type="ECO:0000313" key="2">
    <source>
        <dbReference type="EMBL" id="KAF8764481.1"/>
    </source>
</evidence>
<evidence type="ECO:0000313" key="3">
    <source>
        <dbReference type="Proteomes" id="UP000807504"/>
    </source>
</evidence>
<reference evidence="2" key="1">
    <citation type="journal article" date="2020" name="bioRxiv">
        <title>Chromosome-level reference genome of the European wasp spider Argiope bruennichi: a resource for studies on range expansion and evolutionary adaptation.</title>
        <authorList>
            <person name="Sheffer M.M."/>
            <person name="Hoppe A."/>
            <person name="Krehenwinkel H."/>
            <person name="Uhl G."/>
            <person name="Kuss A.W."/>
            <person name="Jensen L."/>
            <person name="Jensen C."/>
            <person name="Gillespie R.G."/>
            <person name="Hoff K.J."/>
            <person name="Prost S."/>
        </authorList>
    </citation>
    <scope>NUCLEOTIDE SEQUENCE</scope>
</reference>
<feature type="region of interest" description="Disordered" evidence="1">
    <location>
        <begin position="98"/>
        <end position="123"/>
    </location>
</feature>
<organism evidence="2 3">
    <name type="scientific">Argiope bruennichi</name>
    <name type="common">Wasp spider</name>
    <name type="synonym">Aranea bruennichi</name>
    <dbReference type="NCBI Taxonomy" id="94029"/>
    <lineage>
        <taxon>Eukaryota</taxon>
        <taxon>Metazoa</taxon>
        <taxon>Ecdysozoa</taxon>
        <taxon>Arthropoda</taxon>
        <taxon>Chelicerata</taxon>
        <taxon>Arachnida</taxon>
        <taxon>Araneae</taxon>
        <taxon>Araneomorphae</taxon>
        <taxon>Entelegynae</taxon>
        <taxon>Araneoidea</taxon>
        <taxon>Araneidae</taxon>
        <taxon>Argiope</taxon>
    </lineage>
</organism>
<feature type="compositionally biased region" description="Basic and acidic residues" evidence="1">
    <location>
        <begin position="114"/>
        <end position="123"/>
    </location>
</feature>
<accession>A0A8T0E3L0</accession>
<comment type="caution">
    <text evidence="2">The sequence shown here is derived from an EMBL/GenBank/DDBJ whole genome shotgun (WGS) entry which is preliminary data.</text>
</comment>
<sequence>MRWACEDVLKCGKNHKNQRVAHITHKQKSQMQSTAAIRVTSPHGEDAKVPQDVSPLPRTSPFTFNSNYTTIDPLRLQLYQHQTQAPWSNSLINFHISPTTTDGVPHCSPSEIPQDDHISEGNG</sequence>
<proteinExistence type="predicted"/>
<protein>
    <submittedName>
        <fullName evidence="2">Uncharacterized protein</fullName>
    </submittedName>
</protein>
<gene>
    <name evidence="2" type="ORF">HNY73_022547</name>
</gene>
<dbReference type="EMBL" id="JABXBU010002231">
    <property type="protein sequence ID" value="KAF8764481.1"/>
    <property type="molecule type" value="Genomic_DNA"/>
</dbReference>
<dbReference type="AlphaFoldDB" id="A0A8T0E3L0"/>
<name>A0A8T0E3L0_ARGBR</name>
<dbReference type="Proteomes" id="UP000807504">
    <property type="component" value="Unassembled WGS sequence"/>
</dbReference>
<keyword evidence="3" id="KW-1185">Reference proteome</keyword>
<feature type="region of interest" description="Disordered" evidence="1">
    <location>
        <begin position="40"/>
        <end position="60"/>
    </location>
</feature>